<evidence type="ECO:0000313" key="1">
    <source>
        <dbReference type="EMBL" id="GIX74193.1"/>
    </source>
</evidence>
<name>A0AAV4MQV8_CAEEX</name>
<proteinExistence type="predicted"/>
<evidence type="ECO:0000313" key="2">
    <source>
        <dbReference type="Proteomes" id="UP001054945"/>
    </source>
</evidence>
<dbReference type="Proteomes" id="UP001054945">
    <property type="component" value="Unassembled WGS sequence"/>
</dbReference>
<protein>
    <submittedName>
        <fullName evidence="1">Uncharacterized protein</fullName>
    </submittedName>
</protein>
<accession>A0AAV4MQV8</accession>
<organism evidence="1 2">
    <name type="scientific">Caerostris extrusa</name>
    <name type="common">Bark spider</name>
    <name type="synonym">Caerostris bankana</name>
    <dbReference type="NCBI Taxonomy" id="172846"/>
    <lineage>
        <taxon>Eukaryota</taxon>
        <taxon>Metazoa</taxon>
        <taxon>Ecdysozoa</taxon>
        <taxon>Arthropoda</taxon>
        <taxon>Chelicerata</taxon>
        <taxon>Arachnida</taxon>
        <taxon>Araneae</taxon>
        <taxon>Araneomorphae</taxon>
        <taxon>Entelegynae</taxon>
        <taxon>Araneoidea</taxon>
        <taxon>Araneidae</taxon>
        <taxon>Caerostris</taxon>
    </lineage>
</organism>
<keyword evidence="2" id="KW-1185">Reference proteome</keyword>
<dbReference type="EMBL" id="BPLR01020042">
    <property type="protein sequence ID" value="GIX74193.1"/>
    <property type="molecule type" value="Genomic_DNA"/>
</dbReference>
<dbReference type="AlphaFoldDB" id="A0AAV4MQV8"/>
<comment type="caution">
    <text evidence="1">The sequence shown here is derived from an EMBL/GenBank/DDBJ whole genome shotgun (WGS) entry which is preliminary data.</text>
</comment>
<reference evidence="1 2" key="1">
    <citation type="submission" date="2021-06" db="EMBL/GenBank/DDBJ databases">
        <title>Caerostris extrusa draft genome.</title>
        <authorList>
            <person name="Kono N."/>
            <person name="Arakawa K."/>
        </authorList>
    </citation>
    <scope>NUCLEOTIDE SEQUENCE [LARGE SCALE GENOMIC DNA]</scope>
</reference>
<feature type="non-terminal residue" evidence="1">
    <location>
        <position position="1"/>
    </location>
</feature>
<gene>
    <name evidence="1" type="ORF">CEXT_152151</name>
</gene>
<sequence>TACQAGGRPRLEYLKTLTWTVLSHIPKL</sequence>